<evidence type="ECO:0000256" key="2">
    <source>
        <dbReference type="ARBA" id="ARBA00004833"/>
    </source>
</evidence>
<feature type="domain" description="Glycoside hydrolase family 31 N-terminal" evidence="13">
    <location>
        <begin position="66"/>
        <end position="243"/>
    </location>
</feature>
<dbReference type="EMBL" id="LJIG01003004">
    <property type="protein sequence ID" value="KRT83936.1"/>
    <property type="molecule type" value="Genomic_DNA"/>
</dbReference>
<gene>
    <name evidence="14" type="ORF">AMK59_151</name>
</gene>
<dbReference type="PANTHER" id="PTHR22762">
    <property type="entry name" value="ALPHA-GLUCOSIDASE"/>
    <property type="match status" value="1"/>
</dbReference>
<keyword evidence="5 10" id="KW-0378">Hydrolase</keyword>
<feature type="signal peptide" evidence="11">
    <location>
        <begin position="1"/>
        <end position="17"/>
    </location>
</feature>
<evidence type="ECO:0000256" key="8">
    <source>
        <dbReference type="ARBA" id="ARBA00023295"/>
    </source>
</evidence>
<dbReference type="AlphaFoldDB" id="A0A0T6B9A4"/>
<evidence type="ECO:0000256" key="10">
    <source>
        <dbReference type="RuleBase" id="RU361185"/>
    </source>
</evidence>
<evidence type="ECO:0000313" key="14">
    <source>
        <dbReference type="EMBL" id="KRT83936.1"/>
    </source>
</evidence>
<keyword evidence="15" id="KW-1185">Reference proteome</keyword>
<keyword evidence="6" id="KW-0256">Endoplasmic reticulum</keyword>
<dbReference type="PANTHER" id="PTHR22762:SF54">
    <property type="entry name" value="BCDNA.GH04962"/>
    <property type="match status" value="1"/>
</dbReference>
<evidence type="ECO:0000313" key="15">
    <source>
        <dbReference type="Proteomes" id="UP000051574"/>
    </source>
</evidence>
<dbReference type="GO" id="GO:0030246">
    <property type="term" value="F:carbohydrate binding"/>
    <property type="evidence" value="ECO:0007669"/>
    <property type="project" value="InterPro"/>
</dbReference>
<feature type="non-terminal residue" evidence="14">
    <location>
        <position position="580"/>
    </location>
</feature>
<evidence type="ECO:0000256" key="11">
    <source>
        <dbReference type="SAM" id="SignalP"/>
    </source>
</evidence>
<evidence type="ECO:0000259" key="13">
    <source>
        <dbReference type="Pfam" id="PF13802"/>
    </source>
</evidence>
<evidence type="ECO:0000256" key="9">
    <source>
        <dbReference type="ARBA" id="ARBA00042895"/>
    </source>
</evidence>
<evidence type="ECO:0000256" key="1">
    <source>
        <dbReference type="ARBA" id="ARBA00004240"/>
    </source>
</evidence>
<feature type="domain" description="Glycoside hydrolase family 31 TIM barrel" evidence="12">
    <location>
        <begin position="287"/>
        <end position="577"/>
    </location>
</feature>
<name>A0A0T6B9A4_9SCAR</name>
<feature type="chain" id="PRO_5006668474" description="Glucosidase II subunit alpha" evidence="11">
    <location>
        <begin position="18"/>
        <end position="580"/>
    </location>
</feature>
<dbReference type="Proteomes" id="UP000051574">
    <property type="component" value="Unassembled WGS sequence"/>
</dbReference>
<dbReference type="SUPFAM" id="SSF51445">
    <property type="entry name" value="(Trans)glycosidases"/>
    <property type="match status" value="1"/>
</dbReference>
<evidence type="ECO:0000259" key="12">
    <source>
        <dbReference type="Pfam" id="PF01055"/>
    </source>
</evidence>
<dbReference type="Pfam" id="PF13802">
    <property type="entry name" value="Gal_mutarotas_2"/>
    <property type="match status" value="1"/>
</dbReference>
<dbReference type="SUPFAM" id="SSF74650">
    <property type="entry name" value="Galactose mutarotase-like"/>
    <property type="match status" value="1"/>
</dbReference>
<dbReference type="GO" id="GO:0090599">
    <property type="term" value="F:alpha-glucosidase activity"/>
    <property type="evidence" value="ECO:0007669"/>
    <property type="project" value="UniProtKB-ARBA"/>
</dbReference>
<dbReference type="InterPro" id="IPR025887">
    <property type="entry name" value="Glyco_hydro_31_N_dom"/>
</dbReference>
<comment type="caution">
    <text evidence="14">The sequence shown here is derived from an EMBL/GenBank/DDBJ whole genome shotgun (WGS) entry which is preliminary data.</text>
</comment>
<protein>
    <recommendedName>
        <fullName evidence="9">Glucosidase II subunit alpha</fullName>
    </recommendedName>
</protein>
<dbReference type="PROSITE" id="PS00129">
    <property type="entry name" value="GLYCOSYL_HYDROL_F31_1"/>
    <property type="match status" value="1"/>
</dbReference>
<evidence type="ECO:0000256" key="4">
    <source>
        <dbReference type="ARBA" id="ARBA00022729"/>
    </source>
</evidence>
<evidence type="ECO:0000256" key="7">
    <source>
        <dbReference type="ARBA" id="ARBA00023180"/>
    </source>
</evidence>
<proteinExistence type="inferred from homology"/>
<comment type="subcellular location">
    <subcellularLocation>
        <location evidence="1">Endoplasmic reticulum</location>
    </subcellularLocation>
</comment>
<comment type="similarity">
    <text evidence="3 10">Belongs to the glycosyl hydrolase 31 family.</text>
</comment>
<accession>A0A0T6B9A4</accession>
<dbReference type="Gene3D" id="3.20.20.80">
    <property type="entry name" value="Glycosidases"/>
    <property type="match status" value="2"/>
</dbReference>
<dbReference type="Gene3D" id="2.60.40.1760">
    <property type="entry name" value="glycosyl hydrolase (family 31)"/>
    <property type="match status" value="1"/>
</dbReference>
<dbReference type="CDD" id="cd14752">
    <property type="entry name" value="GH31_N"/>
    <property type="match status" value="1"/>
</dbReference>
<dbReference type="Pfam" id="PF01055">
    <property type="entry name" value="Glyco_hydro_31_2nd"/>
    <property type="match status" value="1"/>
</dbReference>
<comment type="pathway">
    <text evidence="2">Glycan metabolism; N-glycan metabolism.</text>
</comment>
<dbReference type="InterPro" id="IPR000322">
    <property type="entry name" value="Glyco_hydro_31_TIM"/>
</dbReference>
<evidence type="ECO:0000256" key="3">
    <source>
        <dbReference type="ARBA" id="ARBA00007806"/>
    </source>
</evidence>
<evidence type="ECO:0000256" key="5">
    <source>
        <dbReference type="ARBA" id="ARBA00022801"/>
    </source>
</evidence>
<dbReference type="GO" id="GO:0006491">
    <property type="term" value="P:N-glycan processing"/>
    <property type="evidence" value="ECO:0007669"/>
    <property type="project" value="TreeGrafter"/>
</dbReference>
<evidence type="ECO:0000256" key="6">
    <source>
        <dbReference type="ARBA" id="ARBA00022824"/>
    </source>
</evidence>
<dbReference type="InterPro" id="IPR017853">
    <property type="entry name" value="GH"/>
</dbReference>
<organism evidence="14 15">
    <name type="scientific">Oryctes borbonicus</name>
    <dbReference type="NCBI Taxonomy" id="1629725"/>
    <lineage>
        <taxon>Eukaryota</taxon>
        <taxon>Metazoa</taxon>
        <taxon>Ecdysozoa</taxon>
        <taxon>Arthropoda</taxon>
        <taxon>Hexapoda</taxon>
        <taxon>Insecta</taxon>
        <taxon>Pterygota</taxon>
        <taxon>Neoptera</taxon>
        <taxon>Endopterygota</taxon>
        <taxon>Coleoptera</taxon>
        <taxon>Polyphaga</taxon>
        <taxon>Scarabaeiformia</taxon>
        <taxon>Scarabaeidae</taxon>
        <taxon>Dynastinae</taxon>
        <taxon>Oryctes</taxon>
    </lineage>
</organism>
<dbReference type="InterPro" id="IPR011013">
    <property type="entry name" value="Gal_mutarotase_sf_dom"/>
</dbReference>
<keyword evidence="8 10" id="KW-0326">Glycosidase</keyword>
<keyword evidence="4 11" id="KW-0732">Signal</keyword>
<dbReference type="OrthoDB" id="3237269at2759"/>
<dbReference type="GO" id="GO:0005783">
    <property type="term" value="C:endoplasmic reticulum"/>
    <property type="evidence" value="ECO:0007669"/>
    <property type="project" value="UniProtKB-SubCell"/>
</dbReference>
<sequence length="580" mass="65533">MLLSIVITLVIFTSTLAWKTCEEQEFCNNIRFNLVDQPTYSLTDIIVGEDVTGNVINDQNSNQFKFRLVALEGGTVRLTIQDTENGRYTPEEDALDGDPVESSFTVLSEDTLISLGVGPNIIINVYNYPFKIEMLKDGEIIIILNENNSLIINTSQDDKSLALGISFPQAQRVYGIPQHAERLSLPSTGPNGQSAFRMFNVDYYGYPAFSREALYGAVGVLYGISTSITSGIFWMNGAQTFVDINNKNDGVDAFFISETGALELFLFPGPTLQDCVRQFTSLTGVGQLPQYHSLGYHQCRYSYMSQDDVESVVEKFDENDFPMDVIWLDIDYTEDYKYFTWNYTAFPNPLQMQDNVAATGRKLVAISDPHIKVEEGYFVYDEALDNDYFVKNSDGTVFEGQCWPGLSSYVDYFDKNAQEWYGDLYLLENFPDTTLNLYIWNDMNEPSVFEAEEQTMPPDVKHAGGWEHRDVHNLYGMKQVEATRGGLLRRDPTKRPFVLTRAHFAGTQRYAAMWTGDNSPSWEHLQVSIPMVLTESLAGMAFCGADVGGFTDNVADDLLQRWYQAGAWYPFYRGHSGTNT</sequence>
<reference evidence="14 15" key="1">
    <citation type="submission" date="2015-09" db="EMBL/GenBank/DDBJ databases">
        <title>Draft genome of the scarab beetle Oryctes borbonicus.</title>
        <authorList>
            <person name="Meyer J.M."/>
            <person name="Markov G.V."/>
            <person name="Baskaran P."/>
            <person name="Herrmann M."/>
            <person name="Sommer R.J."/>
            <person name="Roedelsperger C."/>
        </authorList>
    </citation>
    <scope>NUCLEOTIDE SEQUENCE [LARGE SCALE GENOMIC DNA]</scope>
    <source>
        <strain evidence="14">OB123</strain>
        <tissue evidence="14">Whole animal</tissue>
    </source>
</reference>
<dbReference type="GO" id="GO:0005975">
    <property type="term" value="P:carbohydrate metabolic process"/>
    <property type="evidence" value="ECO:0007669"/>
    <property type="project" value="InterPro"/>
</dbReference>
<dbReference type="InterPro" id="IPR030458">
    <property type="entry name" value="Glyco_hydro_31_AS"/>
</dbReference>
<keyword evidence="7" id="KW-0325">Glycoprotein</keyword>